<keyword evidence="15" id="KW-1185">Reference proteome</keyword>
<evidence type="ECO:0000256" key="1">
    <source>
        <dbReference type="ARBA" id="ARBA00006485"/>
    </source>
</evidence>
<dbReference type="EC" id="2.7.11.22" evidence="2"/>
<gene>
    <name evidence="14" type="ORF">ABEB36_003514</name>
</gene>
<evidence type="ECO:0000256" key="9">
    <source>
        <dbReference type="ARBA" id="ARBA00035720"/>
    </source>
</evidence>
<keyword evidence="5" id="KW-0547">Nucleotide-binding</keyword>
<dbReference type="InterPro" id="IPR011009">
    <property type="entry name" value="Kinase-like_dom_sf"/>
</dbReference>
<evidence type="ECO:0000256" key="11">
    <source>
        <dbReference type="ARBA" id="ARBA00047811"/>
    </source>
</evidence>
<dbReference type="AlphaFoldDB" id="A0ABD1F9E5"/>
<dbReference type="InterPro" id="IPR008271">
    <property type="entry name" value="Ser/Thr_kinase_AS"/>
</dbReference>
<dbReference type="InterPro" id="IPR050108">
    <property type="entry name" value="CDK"/>
</dbReference>
<evidence type="ECO:0000256" key="7">
    <source>
        <dbReference type="ARBA" id="ARBA00022840"/>
    </source>
</evidence>
<comment type="similarity">
    <text evidence="1">Belongs to the protein kinase superfamily. CMGC Ser/Thr protein kinase family. CDC2/CDKX subfamily.</text>
</comment>
<dbReference type="EMBL" id="JBDJPC010000002">
    <property type="protein sequence ID" value="KAL1514225.1"/>
    <property type="molecule type" value="Genomic_DNA"/>
</dbReference>
<sequence>MEKMENYKVIGRAGEGAHGYVFEGLDLRTNRTVALKKISINPELSIPKNTIREICALRALKNKNIVKLFEVTSTGSAVVLVMEFLPCSLQEILKKIDLNLSQIKSYSKMLLKGVRFLHFNHIMHRDIKPANLLISPRRILKIADFGLARIYDGQTRQYSHQVATRWYRAPELLYSSKSYTPSIDMWSVGCIIAEMVNKTPLFPGETDIEQLAIVLSTLGTPTEENWPDLKELPDFNKISFTSGPGKPWRVILPLADTITLDLIKKIIIYDGSKRLTAQQALNHSFVIEEPKPARLQDMPDPKNYKEETPHYDPKEFDEIIAEINKI</sequence>
<evidence type="ECO:0000313" key="15">
    <source>
        <dbReference type="Proteomes" id="UP001566132"/>
    </source>
</evidence>
<dbReference type="SUPFAM" id="SSF56112">
    <property type="entry name" value="Protein kinase-like (PK-like)"/>
    <property type="match status" value="1"/>
</dbReference>
<dbReference type="GO" id="GO:0004693">
    <property type="term" value="F:cyclin-dependent protein serine/threonine kinase activity"/>
    <property type="evidence" value="ECO:0007669"/>
    <property type="project" value="UniProtKB-EC"/>
</dbReference>
<comment type="catalytic activity">
    <reaction evidence="11">
        <text>L-threonyl-[protein] + ATP = O-phospho-L-threonyl-[protein] + ADP + H(+)</text>
        <dbReference type="Rhea" id="RHEA:46608"/>
        <dbReference type="Rhea" id="RHEA-COMP:11060"/>
        <dbReference type="Rhea" id="RHEA-COMP:11605"/>
        <dbReference type="ChEBI" id="CHEBI:15378"/>
        <dbReference type="ChEBI" id="CHEBI:30013"/>
        <dbReference type="ChEBI" id="CHEBI:30616"/>
        <dbReference type="ChEBI" id="CHEBI:61977"/>
        <dbReference type="ChEBI" id="CHEBI:456216"/>
        <dbReference type="EC" id="2.7.11.22"/>
    </reaction>
</comment>
<dbReference type="PANTHER" id="PTHR24056:SF171">
    <property type="entry name" value="CYCLIN-DEPENDENT KINASE 20"/>
    <property type="match status" value="1"/>
</dbReference>
<dbReference type="InterPro" id="IPR000719">
    <property type="entry name" value="Prot_kinase_dom"/>
</dbReference>
<comment type="catalytic activity">
    <reaction evidence="12">
        <text>L-seryl-[protein] + ATP = O-phospho-L-seryl-[protein] + ADP + H(+)</text>
        <dbReference type="Rhea" id="RHEA:17989"/>
        <dbReference type="Rhea" id="RHEA-COMP:9863"/>
        <dbReference type="Rhea" id="RHEA-COMP:11604"/>
        <dbReference type="ChEBI" id="CHEBI:15378"/>
        <dbReference type="ChEBI" id="CHEBI:29999"/>
        <dbReference type="ChEBI" id="CHEBI:30616"/>
        <dbReference type="ChEBI" id="CHEBI:83421"/>
        <dbReference type="ChEBI" id="CHEBI:456216"/>
        <dbReference type="EC" id="2.7.11.22"/>
    </reaction>
</comment>
<evidence type="ECO:0000313" key="14">
    <source>
        <dbReference type="EMBL" id="KAL1514225.1"/>
    </source>
</evidence>
<dbReference type="Proteomes" id="UP001566132">
    <property type="component" value="Unassembled WGS sequence"/>
</dbReference>
<comment type="caution">
    <text evidence="14">The sequence shown here is derived from an EMBL/GenBank/DDBJ whole genome shotgun (WGS) entry which is preliminary data.</text>
</comment>
<evidence type="ECO:0000256" key="6">
    <source>
        <dbReference type="ARBA" id="ARBA00022777"/>
    </source>
</evidence>
<dbReference type="Gene3D" id="3.30.200.20">
    <property type="entry name" value="Phosphorylase Kinase, domain 1"/>
    <property type="match status" value="1"/>
</dbReference>
<dbReference type="PROSITE" id="PS50011">
    <property type="entry name" value="PROTEIN_KINASE_DOM"/>
    <property type="match status" value="1"/>
</dbReference>
<evidence type="ECO:0000256" key="10">
    <source>
        <dbReference type="ARBA" id="ARBA00035723"/>
    </source>
</evidence>
<organism evidence="14 15">
    <name type="scientific">Hypothenemus hampei</name>
    <name type="common">Coffee berry borer</name>
    <dbReference type="NCBI Taxonomy" id="57062"/>
    <lineage>
        <taxon>Eukaryota</taxon>
        <taxon>Metazoa</taxon>
        <taxon>Ecdysozoa</taxon>
        <taxon>Arthropoda</taxon>
        <taxon>Hexapoda</taxon>
        <taxon>Insecta</taxon>
        <taxon>Pterygota</taxon>
        <taxon>Neoptera</taxon>
        <taxon>Endopterygota</taxon>
        <taxon>Coleoptera</taxon>
        <taxon>Polyphaga</taxon>
        <taxon>Cucujiformia</taxon>
        <taxon>Curculionidae</taxon>
        <taxon>Scolytinae</taxon>
        <taxon>Hypothenemus</taxon>
    </lineage>
</organism>
<dbReference type="SMART" id="SM00220">
    <property type="entry name" value="S_TKc"/>
    <property type="match status" value="1"/>
</dbReference>
<dbReference type="PANTHER" id="PTHR24056">
    <property type="entry name" value="CELL DIVISION PROTEIN KINASE"/>
    <property type="match status" value="1"/>
</dbReference>
<dbReference type="Gene3D" id="1.10.510.10">
    <property type="entry name" value="Transferase(Phosphotransferase) domain 1"/>
    <property type="match status" value="1"/>
</dbReference>
<evidence type="ECO:0000256" key="12">
    <source>
        <dbReference type="ARBA" id="ARBA00048367"/>
    </source>
</evidence>
<dbReference type="PROSITE" id="PS00108">
    <property type="entry name" value="PROTEIN_KINASE_ST"/>
    <property type="match status" value="1"/>
</dbReference>
<feature type="domain" description="Protein kinase" evidence="13">
    <location>
        <begin position="7"/>
        <end position="286"/>
    </location>
</feature>
<evidence type="ECO:0000256" key="5">
    <source>
        <dbReference type="ARBA" id="ARBA00022741"/>
    </source>
</evidence>
<evidence type="ECO:0000256" key="4">
    <source>
        <dbReference type="ARBA" id="ARBA00022679"/>
    </source>
</evidence>
<evidence type="ECO:0000256" key="8">
    <source>
        <dbReference type="ARBA" id="ARBA00035711"/>
    </source>
</evidence>
<evidence type="ECO:0000256" key="2">
    <source>
        <dbReference type="ARBA" id="ARBA00012425"/>
    </source>
</evidence>
<reference evidence="14 15" key="1">
    <citation type="submission" date="2024-05" db="EMBL/GenBank/DDBJ databases">
        <title>Genetic variation in Jamaican populations of the coffee berry borer (Hypothenemus hampei).</title>
        <authorList>
            <person name="Errbii M."/>
            <person name="Myrie A."/>
        </authorList>
    </citation>
    <scope>NUCLEOTIDE SEQUENCE [LARGE SCALE GENOMIC DNA]</scope>
    <source>
        <strain evidence="14">JA-Hopewell-2020-01-JO</strain>
        <tissue evidence="14">Whole body</tissue>
    </source>
</reference>
<keyword evidence="7" id="KW-0067">ATP-binding</keyword>
<keyword evidence="6" id="KW-0418">Kinase</keyword>
<dbReference type="GO" id="GO:0005524">
    <property type="term" value="F:ATP binding"/>
    <property type="evidence" value="ECO:0007669"/>
    <property type="project" value="UniProtKB-KW"/>
</dbReference>
<keyword evidence="4" id="KW-0808">Transferase</keyword>
<accession>A0ABD1F9E5</accession>
<keyword evidence="3" id="KW-0723">Serine/threonine-protein kinase</keyword>
<evidence type="ECO:0000259" key="13">
    <source>
        <dbReference type="PROSITE" id="PS50011"/>
    </source>
</evidence>
<evidence type="ECO:0000256" key="3">
    <source>
        <dbReference type="ARBA" id="ARBA00022527"/>
    </source>
</evidence>
<dbReference type="FunFam" id="1.10.510.10:FF:000611">
    <property type="entry name" value="CMGC family protein kinase"/>
    <property type="match status" value="1"/>
</dbReference>
<name>A0ABD1F9E5_HYPHA</name>
<protein>
    <recommendedName>
        <fullName evidence="8">Cyclin-dependent kinase 20</fullName>
        <ecNumber evidence="2">2.7.11.22</ecNumber>
    </recommendedName>
    <alternativeName>
        <fullName evidence="9">Cell cycle-related kinase</fullName>
    </alternativeName>
    <alternativeName>
        <fullName evidence="10">Cell division protein kinase 20</fullName>
    </alternativeName>
</protein>
<proteinExistence type="inferred from homology"/>
<dbReference type="Pfam" id="PF00069">
    <property type="entry name" value="Pkinase"/>
    <property type="match status" value="1"/>
</dbReference>
<dbReference type="FunFam" id="3.30.200.20:FF:000579">
    <property type="entry name" value="cyclin-dependent kinase 20"/>
    <property type="match status" value="1"/>
</dbReference>